<evidence type="ECO:0000256" key="3">
    <source>
        <dbReference type="PIRSR" id="PIRSR004848-1"/>
    </source>
</evidence>
<dbReference type="GO" id="GO:0030170">
    <property type="term" value="F:pyridoxal phosphate binding"/>
    <property type="evidence" value="ECO:0007669"/>
    <property type="project" value="UniProtKB-UniRule"/>
</dbReference>
<dbReference type="InterPro" id="IPR029066">
    <property type="entry name" value="PLP-binding_barrel"/>
</dbReference>
<dbReference type="Gene3D" id="3.20.20.10">
    <property type="entry name" value="Alanine racemase"/>
    <property type="match status" value="1"/>
</dbReference>
<evidence type="ECO:0000259" key="5">
    <source>
        <dbReference type="Pfam" id="PF01168"/>
    </source>
</evidence>
<evidence type="ECO:0000313" key="6">
    <source>
        <dbReference type="EMBL" id="ORC18909.1"/>
    </source>
</evidence>
<dbReference type="NCBIfam" id="TIGR00044">
    <property type="entry name" value="YggS family pyridoxal phosphate-dependent enzyme"/>
    <property type="match status" value="1"/>
</dbReference>
<dbReference type="AlphaFoldDB" id="A0A1Y1RPX8"/>
<dbReference type="SUPFAM" id="SSF51419">
    <property type="entry name" value="PLP-binding barrel"/>
    <property type="match status" value="1"/>
</dbReference>
<dbReference type="PANTHER" id="PTHR10146">
    <property type="entry name" value="PROLINE SYNTHETASE CO-TRANSCRIBED BACTERIAL HOMOLOG PROTEIN"/>
    <property type="match status" value="1"/>
</dbReference>
<evidence type="ECO:0000256" key="1">
    <source>
        <dbReference type="ARBA" id="ARBA00022898"/>
    </source>
</evidence>
<keyword evidence="1 2" id="KW-0663">Pyridoxal phosphate</keyword>
<evidence type="ECO:0000256" key="2">
    <source>
        <dbReference type="HAMAP-Rule" id="MF_02087"/>
    </source>
</evidence>
<dbReference type="InterPro" id="IPR001608">
    <property type="entry name" value="Ala_racemase_N"/>
</dbReference>
<feature type="modified residue" description="N6-(pyridoxal phosphate)lysine" evidence="2 3">
    <location>
        <position position="49"/>
    </location>
</feature>
<organism evidence="6 7">
    <name type="scientific">Rothia nasimurium</name>
    <dbReference type="NCBI Taxonomy" id="85336"/>
    <lineage>
        <taxon>Bacteria</taxon>
        <taxon>Bacillati</taxon>
        <taxon>Actinomycetota</taxon>
        <taxon>Actinomycetes</taxon>
        <taxon>Micrococcales</taxon>
        <taxon>Micrococcaceae</taxon>
        <taxon>Rothia</taxon>
    </lineage>
</organism>
<reference evidence="6 7" key="1">
    <citation type="submission" date="2016-05" db="EMBL/GenBank/DDBJ databases">
        <title>Draft genome sequence of a porcine commensal Rothia nasimurium.</title>
        <authorList>
            <person name="Gaiser R.A."/>
            <person name="Van Baarlen P."/>
            <person name="Wells J.M."/>
        </authorList>
    </citation>
    <scope>NUCLEOTIDE SEQUENCE [LARGE SCALE GENOMIC DNA]</scope>
    <source>
        <strain evidence="6 7">PT-32</strain>
    </source>
</reference>
<evidence type="ECO:0000313" key="7">
    <source>
        <dbReference type="Proteomes" id="UP000192359"/>
    </source>
</evidence>
<feature type="domain" description="Alanine racemase N-terminal" evidence="5">
    <location>
        <begin position="30"/>
        <end position="266"/>
    </location>
</feature>
<comment type="function">
    <text evidence="2">Pyridoxal 5'-phosphate (PLP)-binding protein, which is involved in PLP homeostasis.</text>
</comment>
<comment type="similarity">
    <text evidence="2 4">Belongs to the pyridoxal phosphate-binding protein YggS/PROSC family.</text>
</comment>
<sequence length="268" mass="27970">MKLTYTPERAAELRERVGGVRKILEQAAQDVSGARTTASPAPELVVVTKFFPASDVAALYDTGIGKVGENRDQEASAKSKELATYTGGSLRWAFIGQLQTNKSKSVVQYASEVQSVDRLQLADALSKAYTNRLARYEAGEAPTPAAHAHGGLRCLIQIGLDESVEATAGQAALGARGGAAPADVAALAERIESLPGLTLGGVMAVAPLGQDAAAAFERLYGYAQQLQATYPQATTISAGMSHDLAEAVRWGSTEVRVGSAIMGPRPVA</sequence>
<keyword evidence="7" id="KW-1185">Reference proteome</keyword>
<dbReference type="HAMAP" id="MF_02087">
    <property type="entry name" value="PLP_homeostasis"/>
    <property type="match status" value="1"/>
</dbReference>
<accession>A0A1Y1RPX8</accession>
<protein>
    <recommendedName>
        <fullName evidence="2">Pyridoxal phosphate homeostasis protein</fullName>
        <shortName evidence="2">PLP homeostasis protein</shortName>
    </recommendedName>
</protein>
<proteinExistence type="inferred from homology"/>
<dbReference type="RefSeq" id="WP_237234227.1">
    <property type="nucleotide sequence ID" value="NZ_LXWF01000022.1"/>
</dbReference>
<name>A0A1Y1RPX8_9MICC</name>
<dbReference type="Proteomes" id="UP000192359">
    <property type="component" value="Unassembled WGS sequence"/>
</dbReference>
<dbReference type="InterPro" id="IPR011078">
    <property type="entry name" value="PyrdxlP_homeostasis"/>
</dbReference>
<dbReference type="PIRSF" id="PIRSF004848">
    <property type="entry name" value="YBL036c_PLPDEIII"/>
    <property type="match status" value="1"/>
</dbReference>
<dbReference type="PANTHER" id="PTHR10146:SF14">
    <property type="entry name" value="PYRIDOXAL PHOSPHATE HOMEOSTASIS PROTEIN"/>
    <property type="match status" value="1"/>
</dbReference>
<gene>
    <name evidence="6" type="ORF">A7979_02625</name>
</gene>
<comment type="cofactor">
    <cofactor evidence="3">
        <name>pyridoxal 5'-phosphate</name>
        <dbReference type="ChEBI" id="CHEBI:597326"/>
    </cofactor>
</comment>
<comment type="caution">
    <text evidence="6">The sequence shown here is derived from an EMBL/GenBank/DDBJ whole genome shotgun (WGS) entry which is preliminary data.</text>
</comment>
<evidence type="ECO:0000256" key="4">
    <source>
        <dbReference type="RuleBase" id="RU004514"/>
    </source>
</evidence>
<dbReference type="Pfam" id="PF01168">
    <property type="entry name" value="Ala_racemase_N"/>
    <property type="match status" value="1"/>
</dbReference>
<dbReference type="EMBL" id="LXWF01000022">
    <property type="protein sequence ID" value="ORC18909.1"/>
    <property type="molecule type" value="Genomic_DNA"/>
</dbReference>